<dbReference type="OrthoDB" id="1919386at2759"/>
<dbReference type="Proteomes" id="UP001141806">
    <property type="component" value="Unassembled WGS sequence"/>
</dbReference>
<accession>A0A9Q0KAB2</accession>
<comment type="caution">
    <text evidence="1">The sequence shown here is derived from an EMBL/GenBank/DDBJ whole genome shotgun (WGS) entry which is preliminary data.</text>
</comment>
<name>A0A9Q0KAB2_9MAGN</name>
<dbReference type="Pfam" id="PF14009">
    <property type="entry name" value="PADRE"/>
    <property type="match status" value="1"/>
</dbReference>
<evidence type="ECO:0000313" key="2">
    <source>
        <dbReference type="Proteomes" id="UP001141806"/>
    </source>
</evidence>
<protein>
    <submittedName>
        <fullName evidence="1">Uncharacterized protein</fullName>
    </submittedName>
</protein>
<dbReference type="EMBL" id="JAMYWD010000007">
    <property type="protein sequence ID" value="KAJ4966769.1"/>
    <property type="molecule type" value="Genomic_DNA"/>
</dbReference>
<proteinExistence type="predicted"/>
<organism evidence="1 2">
    <name type="scientific">Protea cynaroides</name>
    <dbReference type="NCBI Taxonomy" id="273540"/>
    <lineage>
        <taxon>Eukaryota</taxon>
        <taxon>Viridiplantae</taxon>
        <taxon>Streptophyta</taxon>
        <taxon>Embryophyta</taxon>
        <taxon>Tracheophyta</taxon>
        <taxon>Spermatophyta</taxon>
        <taxon>Magnoliopsida</taxon>
        <taxon>Proteales</taxon>
        <taxon>Proteaceae</taxon>
        <taxon>Protea</taxon>
    </lineage>
</organism>
<dbReference type="AlphaFoldDB" id="A0A9Q0KAB2"/>
<dbReference type="InterPro" id="IPR025322">
    <property type="entry name" value="PADRE_dom"/>
</dbReference>
<evidence type="ECO:0000313" key="1">
    <source>
        <dbReference type="EMBL" id="KAJ4966769.1"/>
    </source>
</evidence>
<reference evidence="1" key="1">
    <citation type="journal article" date="2023" name="Plant J.">
        <title>The genome of the king protea, Protea cynaroides.</title>
        <authorList>
            <person name="Chang J."/>
            <person name="Duong T.A."/>
            <person name="Schoeman C."/>
            <person name="Ma X."/>
            <person name="Roodt D."/>
            <person name="Barker N."/>
            <person name="Li Z."/>
            <person name="Van de Peer Y."/>
            <person name="Mizrachi E."/>
        </authorList>
    </citation>
    <scope>NUCLEOTIDE SEQUENCE</scope>
    <source>
        <tissue evidence="1">Young leaves</tissue>
    </source>
</reference>
<keyword evidence="2" id="KW-1185">Reference proteome</keyword>
<dbReference type="PANTHER" id="PTHR33052">
    <property type="entry name" value="DUF4228 DOMAIN PROTEIN-RELATED"/>
    <property type="match status" value="1"/>
</dbReference>
<gene>
    <name evidence="1" type="ORF">NE237_018618</name>
</gene>
<sequence>MKMGICISTQSEKERGKLIEESTAVVIHEDGKLEELKERRKAGDLISENPNCFLCNVDSMYPDSCIPPLSDKEELQFGQIYFLLPLSKKNIPVSLSDLCTLAVKASIGLSKQDLQMQASPFSSRRIISLLVASRKDRKNSADSDIRHRRTRILVEPCDPETQ</sequence>